<sequence>MIILVLLISGDIQLNPGPVLTRTQARRLVLAAKEAPRGYIRSADGDFPPVTPKQTDTREAETRGREPRFAATMMNNSTTN</sequence>
<evidence type="ECO:0000256" key="1">
    <source>
        <dbReference type="SAM" id="MobiDB-lite"/>
    </source>
</evidence>
<evidence type="ECO:0000313" key="3">
    <source>
        <dbReference type="Proteomes" id="UP001331515"/>
    </source>
</evidence>
<dbReference type="Proteomes" id="UP001331515">
    <property type="component" value="Unassembled WGS sequence"/>
</dbReference>
<name>A0AAN8DNK2_CHAGU</name>
<protein>
    <submittedName>
        <fullName evidence="2">Uncharacterized protein</fullName>
    </submittedName>
</protein>
<feature type="compositionally biased region" description="Basic and acidic residues" evidence="1">
    <location>
        <begin position="55"/>
        <end position="66"/>
    </location>
</feature>
<organism evidence="2 3">
    <name type="scientific">Champsocephalus gunnari</name>
    <name type="common">Mackerel icefish</name>
    <dbReference type="NCBI Taxonomy" id="52237"/>
    <lineage>
        <taxon>Eukaryota</taxon>
        <taxon>Metazoa</taxon>
        <taxon>Chordata</taxon>
        <taxon>Craniata</taxon>
        <taxon>Vertebrata</taxon>
        <taxon>Euteleostomi</taxon>
        <taxon>Actinopterygii</taxon>
        <taxon>Neopterygii</taxon>
        <taxon>Teleostei</taxon>
        <taxon>Neoteleostei</taxon>
        <taxon>Acanthomorphata</taxon>
        <taxon>Eupercaria</taxon>
        <taxon>Perciformes</taxon>
        <taxon>Notothenioidei</taxon>
        <taxon>Channichthyidae</taxon>
        <taxon>Champsocephalus</taxon>
    </lineage>
</organism>
<evidence type="ECO:0000313" key="2">
    <source>
        <dbReference type="EMBL" id="KAK5925325.1"/>
    </source>
</evidence>
<dbReference type="EMBL" id="JAURVH010001520">
    <property type="protein sequence ID" value="KAK5925325.1"/>
    <property type="molecule type" value="Genomic_DNA"/>
</dbReference>
<reference evidence="2 3" key="1">
    <citation type="journal article" date="2023" name="Mol. Biol. Evol.">
        <title>Genomics of Secondarily Temperate Adaptation in the Only Non-Antarctic Icefish.</title>
        <authorList>
            <person name="Rivera-Colon A.G."/>
            <person name="Rayamajhi N."/>
            <person name="Minhas B.F."/>
            <person name="Madrigal G."/>
            <person name="Bilyk K.T."/>
            <person name="Yoon V."/>
            <person name="Hune M."/>
            <person name="Gregory S."/>
            <person name="Cheng C.H.C."/>
            <person name="Catchen J.M."/>
        </authorList>
    </citation>
    <scope>NUCLEOTIDE SEQUENCE [LARGE SCALE GENOMIC DNA]</scope>
    <source>
        <tissue evidence="2">White muscle</tissue>
    </source>
</reference>
<accession>A0AAN8DNK2</accession>
<feature type="region of interest" description="Disordered" evidence="1">
    <location>
        <begin position="40"/>
        <end position="66"/>
    </location>
</feature>
<proteinExistence type="predicted"/>
<dbReference type="AlphaFoldDB" id="A0AAN8DNK2"/>
<comment type="caution">
    <text evidence="2">The sequence shown here is derived from an EMBL/GenBank/DDBJ whole genome shotgun (WGS) entry which is preliminary data.</text>
</comment>
<gene>
    <name evidence="2" type="ORF">CgunFtcFv8_017858</name>
</gene>
<keyword evidence="3" id="KW-1185">Reference proteome</keyword>